<sequence length="268" mass="29675">MSTKISKEDLKSPDQMTKTLREGFVWTTSHSKMVIGAIGAFIVIGVGVSLMNYFSEKKEVSSQEKYFLLEKTYTEKKRGFEEASRAEIMQAQAKDKKAAPAFDPAKKASGELEKDYGTVVSGFESFISENPKTKAAQMAAVNLSDIYLSYKKNAEALTALEKVEKGLDKNDVLAGLVWMQMGNVYADRGDCKGAISKWESITSQKGLAFAHDEAKLRMGLCFETMNDTAKAEALYTEVTKKEDASTTDFAASKEAQKYLRLLKAKQNL</sequence>
<keyword evidence="1" id="KW-0472">Membrane</keyword>
<organism evidence="3 4">
    <name type="scientific">Bdellovibrio reynosensis</name>
    <dbReference type="NCBI Taxonomy" id="2835041"/>
    <lineage>
        <taxon>Bacteria</taxon>
        <taxon>Pseudomonadati</taxon>
        <taxon>Bdellovibrionota</taxon>
        <taxon>Bdellovibrionia</taxon>
        <taxon>Bdellovibrionales</taxon>
        <taxon>Pseudobdellovibrionaceae</taxon>
        <taxon>Bdellovibrio</taxon>
    </lineage>
</organism>
<reference evidence="3" key="1">
    <citation type="submission" date="2022-03" db="EMBL/GenBank/DDBJ databases">
        <title>Genome Identification and Characterization of new species Bdellovibrio reynosense LBG001 sp. nov. from a Mexico soil sample.</title>
        <authorList>
            <person name="Camilli A."/>
            <person name="Ajao Y."/>
            <person name="Guo X."/>
        </authorList>
    </citation>
    <scope>NUCLEOTIDE SEQUENCE</scope>
    <source>
        <strain evidence="3">LBG001</strain>
    </source>
</reference>
<keyword evidence="4" id="KW-1185">Reference proteome</keyword>
<dbReference type="Gene3D" id="1.25.40.10">
    <property type="entry name" value="Tetratricopeptide repeat domain"/>
    <property type="match status" value="1"/>
</dbReference>
<keyword evidence="1" id="KW-0812">Transmembrane</keyword>
<feature type="transmembrane region" description="Helical" evidence="1">
    <location>
        <begin position="33"/>
        <end position="54"/>
    </location>
</feature>
<evidence type="ECO:0000313" key="3">
    <source>
        <dbReference type="EMBL" id="UOF01986.1"/>
    </source>
</evidence>
<protein>
    <submittedName>
        <fullName evidence="3">Tetratricopeptide repeat protein</fullName>
    </submittedName>
</protein>
<dbReference type="InterPro" id="IPR018704">
    <property type="entry name" value="SecYEG/CpoB_TPR"/>
</dbReference>
<dbReference type="InterPro" id="IPR011990">
    <property type="entry name" value="TPR-like_helical_dom_sf"/>
</dbReference>
<name>A0ABY4CAJ3_9BACT</name>
<feature type="domain" description="Ancillary SecYEG translocon subunit/Cell division coordinator CpoB TPR" evidence="2">
    <location>
        <begin position="92"/>
        <end position="246"/>
    </location>
</feature>
<evidence type="ECO:0000259" key="2">
    <source>
        <dbReference type="Pfam" id="PF09976"/>
    </source>
</evidence>
<dbReference type="Proteomes" id="UP000830116">
    <property type="component" value="Chromosome"/>
</dbReference>
<keyword evidence="1" id="KW-1133">Transmembrane helix</keyword>
<dbReference type="EMBL" id="CP093442">
    <property type="protein sequence ID" value="UOF01986.1"/>
    <property type="molecule type" value="Genomic_DNA"/>
</dbReference>
<dbReference type="SUPFAM" id="SSF48452">
    <property type="entry name" value="TPR-like"/>
    <property type="match status" value="1"/>
</dbReference>
<accession>A0ABY4CAJ3</accession>
<proteinExistence type="predicted"/>
<dbReference type="RefSeq" id="WP_243538605.1">
    <property type="nucleotide sequence ID" value="NZ_CP093442.1"/>
</dbReference>
<dbReference type="Pfam" id="PF09976">
    <property type="entry name" value="TPR_21"/>
    <property type="match status" value="1"/>
</dbReference>
<evidence type="ECO:0000256" key="1">
    <source>
        <dbReference type="SAM" id="Phobius"/>
    </source>
</evidence>
<gene>
    <name evidence="3" type="ORF">MNR06_03335</name>
</gene>
<evidence type="ECO:0000313" key="4">
    <source>
        <dbReference type="Proteomes" id="UP000830116"/>
    </source>
</evidence>